<dbReference type="PROSITE" id="PS50977">
    <property type="entry name" value="HTH_TETR_2"/>
    <property type="match status" value="1"/>
</dbReference>
<feature type="domain" description="HTH tetR-type" evidence="5">
    <location>
        <begin position="16"/>
        <end position="75"/>
    </location>
</feature>
<evidence type="ECO:0000256" key="3">
    <source>
        <dbReference type="ARBA" id="ARBA00023163"/>
    </source>
</evidence>
<dbReference type="InterPro" id="IPR001647">
    <property type="entry name" value="HTH_TetR"/>
</dbReference>
<sequence length="191" mass="20752">MVDQDETGRAPRRDAVRNTEKVIRAAREMVAAHGLDVGYHEVAAHAGVSAATVYRRFPERAHLLEAVLLDVLDQLNAMTAAAAKDSDAWEAFAQLFTALAEENARNSGLSESLRGRGGPAVQAARQKLLSAFARCVRRAQAQNQLRGDVTWQDILLLSRLPSPTSSYMDVHPSEDIVQKGCAVVLSGLRAH</sequence>
<dbReference type="PRINTS" id="PR00455">
    <property type="entry name" value="HTHTETR"/>
</dbReference>
<dbReference type="Gene3D" id="1.10.357.10">
    <property type="entry name" value="Tetracycline Repressor, domain 2"/>
    <property type="match status" value="1"/>
</dbReference>
<dbReference type="Pfam" id="PF21597">
    <property type="entry name" value="TetR_C_43"/>
    <property type="match status" value="1"/>
</dbReference>
<organism evidence="6 7">
    <name type="scientific">Amycolatopsis echigonensis</name>
    <dbReference type="NCBI Taxonomy" id="2576905"/>
    <lineage>
        <taxon>Bacteria</taxon>
        <taxon>Bacillati</taxon>
        <taxon>Actinomycetota</taxon>
        <taxon>Actinomycetes</taxon>
        <taxon>Pseudonocardiales</taxon>
        <taxon>Pseudonocardiaceae</taxon>
        <taxon>Amycolatopsis</taxon>
    </lineage>
</organism>
<dbReference type="InterPro" id="IPR050109">
    <property type="entry name" value="HTH-type_TetR-like_transc_reg"/>
</dbReference>
<evidence type="ECO:0000313" key="7">
    <source>
        <dbReference type="Proteomes" id="UP000550260"/>
    </source>
</evidence>
<reference evidence="6 7" key="1">
    <citation type="submission" date="2020-08" db="EMBL/GenBank/DDBJ databases">
        <title>Amycolatopsis echigonensis JCM 21831.</title>
        <authorList>
            <person name="Tedsree N."/>
            <person name="Kuncharoen N."/>
            <person name="Likhitwitayawuid K."/>
            <person name="Tanasupawat S."/>
        </authorList>
    </citation>
    <scope>NUCLEOTIDE SEQUENCE [LARGE SCALE GENOMIC DNA]</scope>
    <source>
        <strain evidence="6 7">JCM 21831</strain>
    </source>
</reference>
<evidence type="ECO:0000256" key="4">
    <source>
        <dbReference type="PROSITE-ProRule" id="PRU00335"/>
    </source>
</evidence>
<proteinExistence type="predicted"/>
<dbReference type="InterPro" id="IPR036271">
    <property type="entry name" value="Tet_transcr_reg_TetR-rel_C_sf"/>
</dbReference>
<accession>A0A8E1VVW3</accession>
<dbReference type="Proteomes" id="UP000550260">
    <property type="component" value="Unassembled WGS sequence"/>
</dbReference>
<dbReference type="InterPro" id="IPR049445">
    <property type="entry name" value="TetR_SbtR-like_C"/>
</dbReference>
<evidence type="ECO:0000313" key="6">
    <source>
        <dbReference type="EMBL" id="MBB2499316.1"/>
    </source>
</evidence>
<dbReference type="AlphaFoldDB" id="A0A8E1VVW3"/>
<dbReference type="SUPFAM" id="SSF48498">
    <property type="entry name" value="Tetracyclin repressor-like, C-terminal domain"/>
    <property type="match status" value="1"/>
</dbReference>
<dbReference type="RefSeq" id="WP_183123561.1">
    <property type="nucleotide sequence ID" value="NZ_JACJHR010000009.1"/>
</dbReference>
<dbReference type="GO" id="GO:0003700">
    <property type="term" value="F:DNA-binding transcription factor activity"/>
    <property type="evidence" value="ECO:0007669"/>
    <property type="project" value="TreeGrafter"/>
</dbReference>
<keyword evidence="1" id="KW-0805">Transcription regulation</keyword>
<dbReference type="Pfam" id="PF00440">
    <property type="entry name" value="TetR_N"/>
    <property type="match status" value="1"/>
</dbReference>
<evidence type="ECO:0000256" key="2">
    <source>
        <dbReference type="ARBA" id="ARBA00023125"/>
    </source>
</evidence>
<gene>
    <name evidence="6" type="ORF">H5411_09240</name>
</gene>
<dbReference type="PANTHER" id="PTHR30055:SF234">
    <property type="entry name" value="HTH-TYPE TRANSCRIPTIONAL REGULATOR BETI"/>
    <property type="match status" value="1"/>
</dbReference>
<keyword evidence="3" id="KW-0804">Transcription</keyword>
<comment type="caution">
    <text evidence="6">The sequence shown here is derived from an EMBL/GenBank/DDBJ whole genome shotgun (WGS) entry which is preliminary data.</text>
</comment>
<evidence type="ECO:0000256" key="1">
    <source>
        <dbReference type="ARBA" id="ARBA00023015"/>
    </source>
</evidence>
<keyword evidence="2 4" id="KW-0238">DNA-binding</keyword>
<dbReference type="EMBL" id="JACJHR010000009">
    <property type="protein sequence ID" value="MBB2499316.1"/>
    <property type="molecule type" value="Genomic_DNA"/>
</dbReference>
<dbReference type="InterPro" id="IPR009057">
    <property type="entry name" value="Homeodomain-like_sf"/>
</dbReference>
<evidence type="ECO:0000259" key="5">
    <source>
        <dbReference type="PROSITE" id="PS50977"/>
    </source>
</evidence>
<feature type="DNA-binding region" description="H-T-H motif" evidence="4">
    <location>
        <begin position="38"/>
        <end position="57"/>
    </location>
</feature>
<name>A0A8E1VVW3_9PSEU</name>
<protein>
    <submittedName>
        <fullName evidence="6">TetR/AcrR family transcriptional regulator</fullName>
    </submittedName>
</protein>
<dbReference type="PANTHER" id="PTHR30055">
    <property type="entry name" value="HTH-TYPE TRANSCRIPTIONAL REGULATOR RUTR"/>
    <property type="match status" value="1"/>
</dbReference>
<dbReference type="GO" id="GO:0000976">
    <property type="term" value="F:transcription cis-regulatory region binding"/>
    <property type="evidence" value="ECO:0007669"/>
    <property type="project" value="TreeGrafter"/>
</dbReference>
<dbReference type="SUPFAM" id="SSF46689">
    <property type="entry name" value="Homeodomain-like"/>
    <property type="match status" value="1"/>
</dbReference>